<comment type="caution">
    <text evidence="3">The sequence shown here is derived from an EMBL/GenBank/DDBJ whole genome shotgun (WGS) entry which is preliminary data.</text>
</comment>
<sequence length="159" mass="18921">MLQIPLKSVTDKLKKEVIHIDNYKKTEYMLYNYKQFKVEIKNILLEIEDIENSYRGIGAMQYSDMPKAHNTNSAIEQEVEQKEKRIEHLNRLISKKENIIKRVDNALEALTDRERKIIELRYFNKIANNRVAEKLDLAEQTTSIMNRKIIDKLSTLMFF</sequence>
<keyword evidence="3" id="KW-0238">DNA-binding</keyword>
<dbReference type="GO" id="GO:0003677">
    <property type="term" value="F:DNA binding"/>
    <property type="evidence" value="ECO:0007669"/>
    <property type="project" value="UniProtKB-KW"/>
</dbReference>
<accession>A0AAE4FP48</accession>
<feature type="domain" description="RNA polymerase sigma-70 region 4" evidence="2">
    <location>
        <begin position="106"/>
        <end position="153"/>
    </location>
</feature>
<evidence type="ECO:0000313" key="4">
    <source>
        <dbReference type="Proteomes" id="UP001182303"/>
    </source>
</evidence>
<reference evidence="3" key="1">
    <citation type="submission" date="2023-04" db="EMBL/GenBank/DDBJ databases">
        <title>Assessment of the microbiological origin of a defect in Grana Padano cheese.</title>
        <authorList>
            <person name="Zago M."/>
            <person name="Rossetti L."/>
            <person name="Bonvini B."/>
            <person name="Carminati D."/>
            <person name="Giraffa G."/>
        </authorList>
    </citation>
    <scope>NUCLEOTIDE SEQUENCE</scope>
    <source>
        <strain evidence="3">4990</strain>
    </source>
</reference>
<dbReference type="EMBL" id="JARUIS010000048">
    <property type="protein sequence ID" value="MDS1005374.1"/>
    <property type="molecule type" value="Genomic_DNA"/>
</dbReference>
<dbReference type="InterPro" id="IPR007630">
    <property type="entry name" value="RNA_pol_sigma70_r4"/>
</dbReference>
<dbReference type="GO" id="GO:0003700">
    <property type="term" value="F:DNA-binding transcription factor activity"/>
    <property type="evidence" value="ECO:0007669"/>
    <property type="project" value="InterPro"/>
</dbReference>
<dbReference type="AlphaFoldDB" id="A0AAE4FP48"/>
<evidence type="ECO:0000313" key="3">
    <source>
        <dbReference type="EMBL" id="MDS1005374.1"/>
    </source>
</evidence>
<evidence type="ECO:0000256" key="1">
    <source>
        <dbReference type="SAM" id="Coils"/>
    </source>
</evidence>
<keyword evidence="1" id="KW-0175">Coiled coil</keyword>
<dbReference type="RefSeq" id="WP_310944644.1">
    <property type="nucleotide sequence ID" value="NZ_JARUIS010000048.1"/>
</dbReference>
<feature type="coiled-coil region" evidence="1">
    <location>
        <begin position="33"/>
        <end position="113"/>
    </location>
</feature>
<dbReference type="Gene3D" id="1.20.140.160">
    <property type="match status" value="1"/>
</dbReference>
<dbReference type="GO" id="GO:0006352">
    <property type="term" value="P:DNA-templated transcription initiation"/>
    <property type="evidence" value="ECO:0007669"/>
    <property type="project" value="InterPro"/>
</dbReference>
<organism evidence="3 4">
    <name type="scientific">Clostridium sporogenes</name>
    <dbReference type="NCBI Taxonomy" id="1509"/>
    <lineage>
        <taxon>Bacteria</taxon>
        <taxon>Bacillati</taxon>
        <taxon>Bacillota</taxon>
        <taxon>Clostridia</taxon>
        <taxon>Eubacteriales</taxon>
        <taxon>Clostridiaceae</taxon>
        <taxon>Clostridium</taxon>
    </lineage>
</organism>
<protein>
    <submittedName>
        <fullName evidence="3">Sigma factor-like helix-turn-helix DNA-binding protein</fullName>
    </submittedName>
</protein>
<evidence type="ECO:0000259" key="2">
    <source>
        <dbReference type="Pfam" id="PF04545"/>
    </source>
</evidence>
<gene>
    <name evidence="3" type="ORF">P9J83_18065</name>
</gene>
<proteinExistence type="predicted"/>
<dbReference type="Pfam" id="PF04545">
    <property type="entry name" value="Sigma70_r4"/>
    <property type="match status" value="1"/>
</dbReference>
<name>A0AAE4FP48_CLOSG</name>
<dbReference type="SUPFAM" id="SSF88659">
    <property type="entry name" value="Sigma3 and sigma4 domains of RNA polymerase sigma factors"/>
    <property type="match status" value="1"/>
</dbReference>
<dbReference type="InterPro" id="IPR013324">
    <property type="entry name" value="RNA_pol_sigma_r3/r4-like"/>
</dbReference>
<dbReference type="Proteomes" id="UP001182303">
    <property type="component" value="Unassembled WGS sequence"/>
</dbReference>